<dbReference type="Gene3D" id="3.30.70.360">
    <property type="match status" value="1"/>
</dbReference>
<dbReference type="NCBIfam" id="TIGR01900">
    <property type="entry name" value="dapE-gram_pos"/>
    <property type="match status" value="1"/>
</dbReference>
<dbReference type="InterPro" id="IPR010174">
    <property type="entry name" value="Succinyl-DAP_deSuclase_DapE"/>
</dbReference>
<organism evidence="5 6">
    <name type="scientific">Arachnia rubra</name>
    <dbReference type="NCBI Taxonomy" id="1547448"/>
    <lineage>
        <taxon>Bacteria</taxon>
        <taxon>Bacillati</taxon>
        <taxon>Actinomycetota</taxon>
        <taxon>Actinomycetes</taxon>
        <taxon>Propionibacteriales</taxon>
        <taxon>Propionibacteriaceae</taxon>
        <taxon>Arachnia</taxon>
    </lineage>
</organism>
<sequence>MSLDPGADLVTLLRSVVDVESVSGNEGQLADLVEELLRGQEHLDVTRDGDCVVARTRLGRAQRVVIAGHLDTVPVAGNLPSSLEQTPAGVVIHGRGTVDMKGGVAVALKLACELTQPRFDVTWVFYDHEEVDASLNGLGRFARKFPEQLSADFAILMEPTSAQVEGGCQGTIRVRIPVKGKAAHSARAWMGHNAIHGLGEVLGRLAAYEPRRIEVDGLEYREGLNAVRIGGGVAGNVVPPEAWVEVNYRFAPDKTIDQALSHLGEVFDGYQLEATDLSPAARPGLDTPLAREFITAVGGKALPKYGWTDVSRFAELGIPAVNYGPGDSCLAHRDDEHCPAGHLTSCADGLRRWLTSEGLPGDAVAR</sequence>
<feature type="domain" description="Peptidase M20 dimerisation" evidence="4">
    <location>
        <begin position="170"/>
        <end position="266"/>
    </location>
</feature>
<dbReference type="PANTHER" id="PTHR43808">
    <property type="entry name" value="ACETYLORNITHINE DEACETYLASE"/>
    <property type="match status" value="1"/>
</dbReference>
<keyword evidence="2 5" id="KW-0378">Hydrolase</keyword>
<dbReference type="Pfam" id="PF01546">
    <property type="entry name" value="Peptidase_M20"/>
    <property type="match status" value="1"/>
</dbReference>
<dbReference type="RefSeq" id="WP_212321440.1">
    <property type="nucleotide sequence ID" value="NZ_AP024463.1"/>
</dbReference>
<dbReference type="InterPro" id="IPR011650">
    <property type="entry name" value="Peptidase_M20_dimer"/>
</dbReference>
<reference evidence="5 6" key="1">
    <citation type="submission" date="2021-03" db="EMBL/GenBank/DDBJ databases">
        <title>Human Oral Microbial Genomes.</title>
        <authorList>
            <person name="Johnston C.D."/>
            <person name="Chen T."/>
            <person name="Dewhirst F.E."/>
        </authorList>
    </citation>
    <scope>NUCLEOTIDE SEQUENCE [LARGE SCALE GENOMIC DNA]</scope>
    <source>
        <strain evidence="5 6">DSMZ 100122</strain>
    </source>
</reference>
<evidence type="ECO:0000259" key="4">
    <source>
        <dbReference type="Pfam" id="PF07687"/>
    </source>
</evidence>
<accession>A0ABX7Y2R0</accession>
<dbReference type="InterPro" id="IPR050072">
    <property type="entry name" value="Peptidase_M20A"/>
</dbReference>
<evidence type="ECO:0000256" key="2">
    <source>
        <dbReference type="ARBA" id="ARBA00022801"/>
    </source>
</evidence>
<proteinExistence type="predicted"/>
<evidence type="ECO:0000256" key="3">
    <source>
        <dbReference type="NCBIfam" id="TIGR01900"/>
    </source>
</evidence>
<dbReference type="SUPFAM" id="SSF55031">
    <property type="entry name" value="Bacterial exopeptidase dimerisation domain"/>
    <property type="match status" value="1"/>
</dbReference>
<dbReference type="InterPro" id="IPR002933">
    <property type="entry name" value="Peptidase_M20"/>
</dbReference>
<keyword evidence="1" id="KW-0479">Metal-binding</keyword>
<evidence type="ECO:0000313" key="6">
    <source>
        <dbReference type="Proteomes" id="UP000678513"/>
    </source>
</evidence>
<dbReference type="PANTHER" id="PTHR43808:SF31">
    <property type="entry name" value="N-ACETYL-L-CITRULLINE DEACETYLASE"/>
    <property type="match status" value="1"/>
</dbReference>
<protein>
    <recommendedName>
        <fullName evidence="3">Succinyl-diaminopimelate desuccinylase</fullName>
        <ecNumber evidence="3">3.5.1.18</ecNumber>
    </recommendedName>
</protein>
<evidence type="ECO:0000313" key="5">
    <source>
        <dbReference type="EMBL" id="QUC07174.1"/>
    </source>
</evidence>
<evidence type="ECO:0000256" key="1">
    <source>
        <dbReference type="ARBA" id="ARBA00022723"/>
    </source>
</evidence>
<dbReference type="GO" id="GO:0009014">
    <property type="term" value="F:succinyl-diaminopimelate desuccinylase activity"/>
    <property type="evidence" value="ECO:0007669"/>
    <property type="project" value="UniProtKB-EC"/>
</dbReference>
<dbReference type="InterPro" id="IPR036264">
    <property type="entry name" value="Bact_exopeptidase_dim_dom"/>
</dbReference>
<name>A0ABX7Y2R0_9ACTN</name>
<dbReference type="EC" id="3.5.1.18" evidence="3"/>
<keyword evidence="6" id="KW-1185">Reference proteome</keyword>
<dbReference type="SUPFAM" id="SSF53187">
    <property type="entry name" value="Zn-dependent exopeptidases"/>
    <property type="match status" value="1"/>
</dbReference>
<dbReference type="EMBL" id="CP072384">
    <property type="protein sequence ID" value="QUC07174.1"/>
    <property type="molecule type" value="Genomic_DNA"/>
</dbReference>
<dbReference type="Gene3D" id="3.40.630.10">
    <property type="entry name" value="Zn peptidases"/>
    <property type="match status" value="1"/>
</dbReference>
<dbReference type="Proteomes" id="UP000678513">
    <property type="component" value="Chromosome"/>
</dbReference>
<dbReference type="Pfam" id="PF07687">
    <property type="entry name" value="M20_dimer"/>
    <property type="match status" value="1"/>
</dbReference>
<gene>
    <name evidence="5" type="ORF">J5A65_09455</name>
</gene>